<accession>A0A3P7IP13</accession>
<gene>
    <name evidence="1" type="ORF">SVUK_LOCUS6754</name>
</gene>
<organism evidence="1 2">
    <name type="scientific">Strongylus vulgaris</name>
    <name type="common">Blood worm</name>
    <dbReference type="NCBI Taxonomy" id="40348"/>
    <lineage>
        <taxon>Eukaryota</taxon>
        <taxon>Metazoa</taxon>
        <taxon>Ecdysozoa</taxon>
        <taxon>Nematoda</taxon>
        <taxon>Chromadorea</taxon>
        <taxon>Rhabditida</taxon>
        <taxon>Rhabditina</taxon>
        <taxon>Rhabditomorpha</taxon>
        <taxon>Strongyloidea</taxon>
        <taxon>Strongylidae</taxon>
        <taxon>Strongylus</taxon>
    </lineage>
</organism>
<sequence>MNGKPRRVFQFESLNNLRREICGGASQPLRWDRFFL</sequence>
<dbReference type="EMBL" id="UYYB01021881">
    <property type="protein sequence ID" value="VDM71756.1"/>
    <property type="molecule type" value="Genomic_DNA"/>
</dbReference>
<keyword evidence="2" id="KW-1185">Reference proteome</keyword>
<dbReference type="Proteomes" id="UP000270094">
    <property type="component" value="Unassembled WGS sequence"/>
</dbReference>
<name>A0A3P7IP13_STRVU</name>
<dbReference type="AlphaFoldDB" id="A0A3P7IP13"/>
<evidence type="ECO:0000313" key="2">
    <source>
        <dbReference type="Proteomes" id="UP000270094"/>
    </source>
</evidence>
<proteinExistence type="predicted"/>
<evidence type="ECO:0000313" key="1">
    <source>
        <dbReference type="EMBL" id="VDM71756.1"/>
    </source>
</evidence>
<reference evidence="1 2" key="1">
    <citation type="submission" date="2018-11" db="EMBL/GenBank/DDBJ databases">
        <authorList>
            <consortium name="Pathogen Informatics"/>
        </authorList>
    </citation>
    <scope>NUCLEOTIDE SEQUENCE [LARGE SCALE GENOMIC DNA]</scope>
</reference>
<protein>
    <submittedName>
        <fullName evidence="1">Uncharacterized protein</fullName>
    </submittedName>
</protein>